<dbReference type="PIRSF" id="PIRSF017388">
    <property type="entry name" value="Esterase_lipase"/>
    <property type="match status" value="1"/>
</dbReference>
<feature type="site" description="Important for substrate specificity" evidence="2">
    <location>
        <position position="146"/>
    </location>
</feature>
<dbReference type="InterPro" id="IPR051044">
    <property type="entry name" value="MAG_DAG_Lipase"/>
</dbReference>
<dbReference type="PANTHER" id="PTHR11614">
    <property type="entry name" value="PHOSPHOLIPASE-RELATED"/>
    <property type="match status" value="1"/>
</dbReference>
<dbReference type="Pfam" id="PF12146">
    <property type="entry name" value="Hydrolase_4"/>
    <property type="match status" value="1"/>
</dbReference>
<feature type="active site" description="Charge relay system" evidence="1">
    <location>
        <position position="227"/>
    </location>
</feature>
<feature type="domain" description="Serine aminopeptidase S33" evidence="3">
    <location>
        <begin position="24"/>
        <end position="130"/>
    </location>
</feature>
<dbReference type="InterPro" id="IPR012354">
    <property type="entry name" value="Esterase_lipase"/>
</dbReference>
<keyword evidence="4" id="KW-0378">Hydrolase</keyword>
<dbReference type="EMBL" id="AIDT01000010">
    <property type="protein sequence ID" value="EIA13845.1"/>
    <property type="molecule type" value="Genomic_DNA"/>
</dbReference>
<name>A0ABC9PZT5_STAA5</name>
<evidence type="ECO:0000313" key="4">
    <source>
        <dbReference type="EMBL" id="EIA13845.1"/>
    </source>
</evidence>
<comment type="caution">
    <text evidence="4">The sequence shown here is derived from an EMBL/GenBank/DDBJ whole genome shotgun (WGS) entry which is preliminary data.</text>
</comment>
<evidence type="ECO:0000259" key="3">
    <source>
        <dbReference type="Pfam" id="PF12146"/>
    </source>
</evidence>
<reference evidence="4 5" key="1">
    <citation type="journal article" date="2012" name="MBio">
        <title>Identification of a highly transmissible animal-independent Staphylococcus aureus ST398 clone with distinct genomic and cell adhesion properties.</title>
        <authorList>
            <person name="Uhlemann A.C."/>
            <person name="Porcella S.F."/>
            <person name="Trivedi S."/>
            <person name="Sullivan S.B."/>
            <person name="Hafer C."/>
            <person name="Kennedy A.D."/>
            <person name="Barbian K.D."/>
            <person name="McCarthy A.J."/>
            <person name="Street C."/>
            <person name="Hirschberg D.L."/>
            <person name="Lipkin W.I."/>
            <person name="Lindsay J.A."/>
            <person name="DeLeo F.R."/>
            <person name="Lowy F.D."/>
        </authorList>
    </citation>
    <scope>NUCLEOTIDE SEQUENCE [LARGE SCALE GENOMIC DNA]</scope>
    <source>
        <strain evidence="4 5">DR10</strain>
    </source>
</reference>
<dbReference type="EC" id="3.1.1.1" evidence="4"/>
<dbReference type="Gene3D" id="3.40.50.1820">
    <property type="entry name" value="alpha/beta hydrolase"/>
    <property type="match status" value="1"/>
</dbReference>
<dbReference type="InterPro" id="IPR022742">
    <property type="entry name" value="Hydrolase_4"/>
</dbReference>
<protein>
    <submittedName>
        <fullName evidence="4">Carboxylesterase</fullName>
        <ecNumber evidence="4">3.1.1.1</ecNumber>
    </submittedName>
</protein>
<evidence type="ECO:0000256" key="1">
    <source>
        <dbReference type="PIRSR" id="PIRSR017388-1"/>
    </source>
</evidence>
<dbReference type="InterPro" id="IPR029058">
    <property type="entry name" value="AB_hydrolase_fold"/>
</dbReference>
<feature type="active site" description="Nucleophile" evidence="1">
    <location>
        <position position="100"/>
    </location>
</feature>
<dbReference type="Proteomes" id="UP000003093">
    <property type="component" value="Unassembled WGS sequence"/>
</dbReference>
<organism evidence="4 5">
    <name type="scientific">Staphylococcus aureus subsp. aureus DR10</name>
    <dbReference type="NCBI Taxonomy" id="1155079"/>
    <lineage>
        <taxon>Bacteria</taxon>
        <taxon>Bacillati</taxon>
        <taxon>Bacillota</taxon>
        <taxon>Bacilli</taxon>
        <taxon>Bacillales</taxon>
        <taxon>Staphylococcaceae</taxon>
        <taxon>Staphylococcus</taxon>
    </lineage>
</organism>
<accession>A0ABC9PZT5</accession>
<dbReference type="AlphaFoldDB" id="A0ABC9PZT5"/>
<proteinExistence type="predicted"/>
<evidence type="ECO:0000313" key="5">
    <source>
        <dbReference type="Proteomes" id="UP000003093"/>
    </source>
</evidence>
<dbReference type="SUPFAM" id="SSF53474">
    <property type="entry name" value="alpha/beta-Hydrolases"/>
    <property type="match status" value="1"/>
</dbReference>
<dbReference type="GO" id="GO:0106435">
    <property type="term" value="F:carboxylesterase activity"/>
    <property type="evidence" value="ECO:0007669"/>
    <property type="project" value="UniProtKB-EC"/>
</dbReference>
<evidence type="ECO:0000256" key="2">
    <source>
        <dbReference type="PIRSR" id="PIRSR017388-3"/>
    </source>
</evidence>
<gene>
    <name evidence="4" type="ORF">ST398NM02_0523</name>
</gene>
<sequence length="250" mass="28210">MEVYRKMRIKTPSPSYLKGTNGHAILLLHSFTGTNRDVKHLAAELNAQGFSCYAPNYPGHGLLLKDFMTYNVDDWWEEVEKAYQFLVNEGYESISATGVSLGGLMTLKLAQHYPLKHIAVMSAPKEKSDDGLIEHLVYYSQRMSNILNLDQQASSAQLAAIDDYEGEITKFQHFIDDIMTNLNVIKMPANILFGGKDAPSYETSAHFIYEHLGSVDKELNGLKDSHHLMTHGEGRDILEEHVIRFFNALT</sequence>
<feature type="active site" description="Charge relay system" evidence="1">
    <location>
        <position position="197"/>
    </location>
</feature>